<dbReference type="EMBL" id="OCMT01000002">
    <property type="protein sequence ID" value="SOD15090.1"/>
    <property type="molecule type" value="Genomic_DNA"/>
</dbReference>
<dbReference type="InterPro" id="IPR006710">
    <property type="entry name" value="Glyco_hydro_43"/>
</dbReference>
<dbReference type="SUPFAM" id="SSF75005">
    <property type="entry name" value="Arabinanase/levansucrase/invertase"/>
    <property type="match status" value="1"/>
</dbReference>
<accession>A0A285ZZL6</accession>
<comment type="similarity">
    <text evidence="2 7">Belongs to the glycosyl hydrolase 43 family.</text>
</comment>
<dbReference type="CDD" id="cd18616">
    <property type="entry name" value="GH43_ABN-like"/>
    <property type="match status" value="1"/>
</dbReference>
<dbReference type="Gene3D" id="2.115.10.20">
    <property type="entry name" value="Glycosyl hydrolase domain, family 43"/>
    <property type="match status" value="1"/>
</dbReference>
<keyword evidence="4 7" id="KW-0326">Glycosidase</keyword>
<dbReference type="PANTHER" id="PTHR43301">
    <property type="entry name" value="ARABINAN ENDO-1,5-ALPHA-L-ARABINOSIDASE"/>
    <property type="match status" value="1"/>
</dbReference>
<reference evidence="10" key="1">
    <citation type="submission" date="2017-09" db="EMBL/GenBank/DDBJ databases">
        <authorList>
            <person name="Varghese N."/>
            <person name="Submissions S."/>
        </authorList>
    </citation>
    <scope>NUCLEOTIDE SEQUENCE [LARGE SCALE GENOMIC DNA]</scope>
    <source>
        <strain evidence="10">CGMCC 1.12803</strain>
    </source>
</reference>
<feature type="active site" description="Proton acceptor" evidence="5">
    <location>
        <position position="59"/>
    </location>
</feature>
<evidence type="ECO:0000256" key="2">
    <source>
        <dbReference type="ARBA" id="ARBA00009865"/>
    </source>
</evidence>
<proteinExistence type="inferred from homology"/>
<gene>
    <name evidence="9" type="ORF">SAMN06297358_2064</name>
</gene>
<evidence type="ECO:0000256" key="4">
    <source>
        <dbReference type="ARBA" id="ARBA00023295"/>
    </source>
</evidence>
<dbReference type="PROSITE" id="PS51257">
    <property type="entry name" value="PROKAR_LIPOPROTEIN"/>
    <property type="match status" value="1"/>
</dbReference>
<feature type="chain" id="PRO_5013239122" evidence="8">
    <location>
        <begin position="28"/>
        <end position="364"/>
    </location>
</feature>
<name>A0A285ZZL6_9SPHI</name>
<sequence>MTIKQFQALRKSVIHYVFLFLMFSACSKSNEPDKKEEEKPLPTQPVQFNNPVFEPVLADPSIIKAADGWFYGYGTEDNWGDGQGNRLVPVIRSLDLIKWTVMGNAFTTKPQWKTDGGIWAPDVVFIDNKYYLYYSYSVWGDTNPGIGVAIANSPAGPFVDKGKLFLSNEVGVPNTIDPFYLADADKKYLFFGSFSTALNQGTYALELADDGFSIKNLANKVKIAAGDFEAVMIHKRKNYYYFFGSKGSCCNGSASTYQVRVARSTSLLGPYLDKDGRNIVERGNGTLLISGSDKYAGPGHNSRIIADKNGVDWLLYHAILKSNPIVPGGASRRTLMLDKINWVGDWPVIENEIPGDILRKGPEF</sequence>
<keyword evidence="10" id="KW-1185">Reference proteome</keyword>
<dbReference type="InterPro" id="IPR023296">
    <property type="entry name" value="Glyco_hydro_beta-prop_sf"/>
</dbReference>
<evidence type="ECO:0000313" key="9">
    <source>
        <dbReference type="EMBL" id="SOD15090.1"/>
    </source>
</evidence>
<feature type="site" description="Important for catalytic activity, responsible for pKa modulation of the active site Glu and correct orientation of both the proton donor and substrate" evidence="6">
    <location>
        <position position="177"/>
    </location>
</feature>
<comment type="pathway">
    <text evidence="1">Glycan metabolism; L-arabinan degradation.</text>
</comment>
<dbReference type="AlphaFoldDB" id="A0A285ZZL6"/>
<dbReference type="GO" id="GO:0005975">
    <property type="term" value="P:carbohydrate metabolic process"/>
    <property type="evidence" value="ECO:0007669"/>
    <property type="project" value="InterPro"/>
</dbReference>
<dbReference type="InterPro" id="IPR050727">
    <property type="entry name" value="GH43_arabinanases"/>
</dbReference>
<evidence type="ECO:0000256" key="5">
    <source>
        <dbReference type="PIRSR" id="PIRSR606710-1"/>
    </source>
</evidence>
<evidence type="ECO:0000256" key="3">
    <source>
        <dbReference type="ARBA" id="ARBA00022801"/>
    </source>
</evidence>
<dbReference type="GO" id="GO:0004553">
    <property type="term" value="F:hydrolase activity, hydrolyzing O-glycosyl compounds"/>
    <property type="evidence" value="ECO:0007669"/>
    <property type="project" value="InterPro"/>
</dbReference>
<dbReference type="RefSeq" id="WP_240775075.1">
    <property type="nucleotide sequence ID" value="NZ_OCMT01000002.1"/>
</dbReference>
<evidence type="ECO:0000256" key="6">
    <source>
        <dbReference type="PIRSR" id="PIRSR606710-2"/>
    </source>
</evidence>
<evidence type="ECO:0000256" key="8">
    <source>
        <dbReference type="SAM" id="SignalP"/>
    </source>
</evidence>
<dbReference type="Pfam" id="PF04616">
    <property type="entry name" value="Glyco_hydro_43"/>
    <property type="match status" value="1"/>
</dbReference>
<dbReference type="Proteomes" id="UP000219281">
    <property type="component" value="Unassembled WGS sequence"/>
</dbReference>
<evidence type="ECO:0000313" key="10">
    <source>
        <dbReference type="Proteomes" id="UP000219281"/>
    </source>
</evidence>
<keyword evidence="3 7" id="KW-0378">Hydrolase</keyword>
<evidence type="ECO:0000256" key="1">
    <source>
        <dbReference type="ARBA" id="ARBA00004834"/>
    </source>
</evidence>
<feature type="signal peptide" evidence="8">
    <location>
        <begin position="1"/>
        <end position="27"/>
    </location>
</feature>
<evidence type="ECO:0000256" key="7">
    <source>
        <dbReference type="RuleBase" id="RU361187"/>
    </source>
</evidence>
<dbReference type="PANTHER" id="PTHR43301:SF3">
    <property type="entry name" value="ARABINAN ENDO-1,5-ALPHA-L-ARABINOSIDASE A-RELATED"/>
    <property type="match status" value="1"/>
</dbReference>
<protein>
    <submittedName>
        <fullName evidence="9">Arabinan endo-1,5-alpha-L-arabinosidase</fullName>
    </submittedName>
</protein>
<organism evidence="9 10">
    <name type="scientific">Pedobacter xixiisoli</name>
    <dbReference type="NCBI Taxonomy" id="1476464"/>
    <lineage>
        <taxon>Bacteria</taxon>
        <taxon>Pseudomonadati</taxon>
        <taxon>Bacteroidota</taxon>
        <taxon>Sphingobacteriia</taxon>
        <taxon>Sphingobacteriales</taxon>
        <taxon>Sphingobacteriaceae</taxon>
        <taxon>Pedobacter</taxon>
    </lineage>
</organism>
<keyword evidence="8" id="KW-0732">Signal</keyword>
<feature type="active site" description="Proton donor" evidence="5">
    <location>
        <position position="229"/>
    </location>
</feature>